<dbReference type="CDD" id="cd06193">
    <property type="entry name" value="siderophore_interacting"/>
    <property type="match status" value="1"/>
</dbReference>
<evidence type="ECO:0000259" key="1">
    <source>
        <dbReference type="PROSITE" id="PS51384"/>
    </source>
</evidence>
<comment type="caution">
    <text evidence="2">The sequence shown here is derived from an EMBL/GenBank/DDBJ whole genome shotgun (WGS) entry which is preliminary data.</text>
</comment>
<dbReference type="PROSITE" id="PS51384">
    <property type="entry name" value="FAD_FR"/>
    <property type="match status" value="1"/>
</dbReference>
<accession>A0A926QM73</accession>
<protein>
    <submittedName>
        <fullName evidence="2">Siderophore-interacting protein</fullName>
    </submittedName>
</protein>
<keyword evidence="3" id="KW-1185">Reference proteome</keyword>
<dbReference type="Pfam" id="PF08021">
    <property type="entry name" value="FAD_binding_9"/>
    <property type="match status" value="1"/>
</dbReference>
<feature type="domain" description="FAD-binding FR-type" evidence="1">
    <location>
        <begin position="27"/>
        <end position="138"/>
    </location>
</feature>
<evidence type="ECO:0000313" key="2">
    <source>
        <dbReference type="EMBL" id="MBD0384385.1"/>
    </source>
</evidence>
<organism evidence="2 3">
    <name type="scientific">Paenibacillus sedimenti</name>
    <dbReference type="NCBI Taxonomy" id="2770274"/>
    <lineage>
        <taxon>Bacteria</taxon>
        <taxon>Bacillati</taxon>
        <taxon>Bacillota</taxon>
        <taxon>Bacilli</taxon>
        <taxon>Bacillales</taxon>
        <taxon>Paenibacillaceae</taxon>
        <taxon>Paenibacillus</taxon>
    </lineage>
</organism>
<proteinExistence type="predicted"/>
<dbReference type="PANTHER" id="PTHR30157">
    <property type="entry name" value="FERRIC REDUCTASE, NADPH-DEPENDENT"/>
    <property type="match status" value="1"/>
</dbReference>
<dbReference type="Pfam" id="PF04954">
    <property type="entry name" value="SIP"/>
    <property type="match status" value="1"/>
</dbReference>
<dbReference type="Gene3D" id="3.40.50.80">
    <property type="entry name" value="Nucleotide-binding domain of ferredoxin-NADP reductase (FNR) module"/>
    <property type="match status" value="1"/>
</dbReference>
<dbReference type="EMBL" id="JACVVD010000019">
    <property type="protein sequence ID" value="MBD0384385.1"/>
    <property type="molecule type" value="Genomic_DNA"/>
</dbReference>
<evidence type="ECO:0000313" key="3">
    <source>
        <dbReference type="Proteomes" id="UP000650466"/>
    </source>
</evidence>
<reference evidence="2" key="1">
    <citation type="submission" date="2020-09" db="EMBL/GenBank/DDBJ databases">
        <title>Draft Genome Sequence of Paenibacillus sp. WST5.</title>
        <authorList>
            <person name="Bao Z."/>
        </authorList>
    </citation>
    <scope>NUCLEOTIDE SEQUENCE</scope>
    <source>
        <strain evidence="2">WST5</strain>
    </source>
</reference>
<gene>
    <name evidence="2" type="ORF">ICC18_30550</name>
</gene>
<dbReference type="InterPro" id="IPR007037">
    <property type="entry name" value="SIP_rossman_dom"/>
</dbReference>
<dbReference type="GO" id="GO:0016491">
    <property type="term" value="F:oxidoreductase activity"/>
    <property type="evidence" value="ECO:0007669"/>
    <property type="project" value="InterPro"/>
</dbReference>
<name>A0A926QM73_9BACL</name>
<dbReference type="InterPro" id="IPR039261">
    <property type="entry name" value="FNR_nucleotide-bd"/>
</dbReference>
<dbReference type="InterPro" id="IPR017927">
    <property type="entry name" value="FAD-bd_FR_type"/>
</dbReference>
<dbReference type="Proteomes" id="UP000650466">
    <property type="component" value="Unassembled WGS sequence"/>
</dbReference>
<dbReference type="RefSeq" id="WP_188178163.1">
    <property type="nucleotide sequence ID" value="NZ_JACVVD010000019.1"/>
</dbReference>
<dbReference type="AlphaFoldDB" id="A0A926QM73"/>
<dbReference type="PANTHER" id="PTHR30157:SF0">
    <property type="entry name" value="NADPH-DEPENDENT FERRIC-CHELATE REDUCTASE"/>
    <property type="match status" value="1"/>
</dbReference>
<dbReference type="SUPFAM" id="SSF63380">
    <property type="entry name" value="Riboflavin synthase domain-like"/>
    <property type="match status" value="1"/>
</dbReference>
<dbReference type="InterPro" id="IPR017938">
    <property type="entry name" value="Riboflavin_synthase-like_b-brl"/>
</dbReference>
<dbReference type="Gene3D" id="2.40.30.10">
    <property type="entry name" value="Translation factors"/>
    <property type="match status" value="1"/>
</dbReference>
<dbReference type="InterPro" id="IPR039374">
    <property type="entry name" value="SIP_fam"/>
</dbReference>
<sequence length="261" mass="28927">MNSGQKGNQNSSIHRSPRNLLHYAFAKHISEGTVSEVAKVSSSMLRIRIESKSLDKLSYTPGQYVRIQINDPLALRGLLRPGETLRSYTIWELTPEEQSFELRIYLHGGEGIGQSWARNVKAGDPVTFWGPIGDFVIRPASYHLFVGEETASVAFGSMIRSLGTNERIYGVLESNSPDEVPIPRSEELIHVNRNGASAVASKPIVYALSKLNLPVLPGTAYVAGESETCQMVLHHLVRDRGWPRSSIQVKPFWAPGKRGLH</sequence>
<dbReference type="InterPro" id="IPR013113">
    <property type="entry name" value="SIP_FAD-bd"/>
</dbReference>